<dbReference type="PANTHER" id="PTHR38697">
    <property type="entry name" value="NUCLEAR PORE COMPLEX PROTEIN SIMILAR TO S. CEREVISIAE NUP2 (EUROFUNG)"/>
    <property type="match status" value="1"/>
</dbReference>
<feature type="compositionally biased region" description="Polar residues" evidence="1">
    <location>
        <begin position="367"/>
        <end position="379"/>
    </location>
</feature>
<feature type="region of interest" description="Disordered" evidence="1">
    <location>
        <begin position="1238"/>
        <end position="1267"/>
    </location>
</feature>
<evidence type="ECO:0000256" key="1">
    <source>
        <dbReference type="SAM" id="MobiDB-lite"/>
    </source>
</evidence>
<feature type="region of interest" description="Disordered" evidence="1">
    <location>
        <begin position="306"/>
        <end position="670"/>
    </location>
</feature>
<feature type="compositionally biased region" description="Low complexity" evidence="1">
    <location>
        <begin position="326"/>
        <end position="335"/>
    </location>
</feature>
<feature type="compositionally biased region" description="Polar residues" evidence="1">
    <location>
        <begin position="558"/>
        <end position="578"/>
    </location>
</feature>
<dbReference type="InterPro" id="IPR011993">
    <property type="entry name" value="PH-like_dom_sf"/>
</dbReference>
<feature type="compositionally biased region" description="Polar residues" evidence="1">
    <location>
        <begin position="655"/>
        <end position="665"/>
    </location>
</feature>
<dbReference type="InterPro" id="IPR053074">
    <property type="entry name" value="NPC_Nucleoporin"/>
</dbReference>
<dbReference type="Gene3D" id="2.30.29.30">
    <property type="entry name" value="Pleckstrin-homology domain (PH domain)/Phosphotyrosine-binding domain (PTB)"/>
    <property type="match status" value="1"/>
</dbReference>
<feature type="compositionally biased region" description="Polar residues" evidence="1">
    <location>
        <begin position="814"/>
        <end position="826"/>
    </location>
</feature>
<feature type="compositionally biased region" description="Low complexity" evidence="1">
    <location>
        <begin position="493"/>
        <end position="505"/>
    </location>
</feature>
<organism evidence="2 3">
    <name type="scientific">Pyrenophora teres f. teres</name>
    <dbReference type="NCBI Taxonomy" id="97479"/>
    <lineage>
        <taxon>Eukaryota</taxon>
        <taxon>Fungi</taxon>
        <taxon>Dikarya</taxon>
        <taxon>Ascomycota</taxon>
        <taxon>Pezizomycotina</taxon>
        <taxon>Dothideomycetes</taxon>
        <taxon>Pleosporomycetidae</taxon>
        <taxon>Pleosporales</taxon>
        <taxon>Pleosporineae</taxon>
        <taxon>Pleosporaceae</taxon>
        <taxon>Pyrenophora</taxon>
    </lineage>
</organism>
<evidence type="ECO:0000313" key="3">
    <source>
        <dbReference type="Proteomes" id="UP000472372"/>
    </source>
</evidence>
<feature type="region of interest" description="Disordered" evidence="1">
    <location>
        <begin position="812"/>
        <end position="921"/>
    </location>
</feature>
<feature type="compositionally biased region" description="Low complexity" evidence="1">
    <location>
        <begin position="867"/>
        <end position="913"/>
    </location>
</feature>
<feature type="compositionally biased region" description="Low complexity" evidence="1">
    <location>
        <begin position="1245"/>
        <end position="1255"/>
    </location>
</feature>
<feature type="compositionally biased region" description="Polar residues" evidence="1">
    <location>
        <begin position="447"/>
        <end position="467"/>
    </location>
</feature>
<feature type="compositionally biased region" description="Low complexity" evidence="1">
    <location>
        <begin position="1197"/>
        <end position="1215"/>
    </location>
</feature>
<feature type="compositionally biased region" description="Low complexity" evidence="1">
    <location>
        <begin position="516"/>
        <end position="528"/>
    </location>
</feature>
<feature type="compositionally biased region" description="Polar residues" evidence="1">
    <location>
        <begin position="1032"/>
        <end position="1052"/>
    </location>
</feature>
<feature type="compositionally biased region" description="Acidic residues" evidence="1">
    <location>
        <begin position="1069"/>
        <end position="1079"/>
    </location>
</feature>
<dbReference type="PANTHER" id="PTHR38697:SF1">
    <property type="entry name" value="NUCLEAR PORE COMPLEX PROTEIN SIMILAR TO S. CEREVISIAE NUP2 (EUROFUNG)"/>
    <property type="match status" value="1"/>
</dbReference>
<feature type="compositionally biased region" description="Low complexity" evidence="1">
    <location>
        <begin position="983"/>
        <end position="1005"/>
    </location>
</feature>
<feature type="compositionally biased region" description="Basic and acidic residues" evidence="1">
    <location>
        <begin position="766"/>
        <end position="786"/>
    </location>
</feature>
<feature type="compositionally biased region" description="Basic and acidic residues" evidence="1">
    <location>
        <begin position="953"/>
        <end position="973"/>
    </location>
</feature>
<feature type="compositionally biased region" description="Low complexity" evidence="1">
    <location>
        <begin position="1134"/>
        <end position="1149"/>
    </location>
</feature>
<name>A0A6S6WR64_9PLEO</name>
<feature type="compositionally biased region" description="Low complexity" evidence="1">
    <location>
        <begin position="584"/>
        <end position="616"/>
    </location>
</feature>
<feature type="compositionally biased region" description="Basic residues" evidence="1">
    <location>
        <begin position="40"/>
        <end position="49"/>
    </location>
</feature>
<proteinExistence type="predicted"/>
<feature type="region of interest" description="Disordered" evidence="1">
    <location>
        <begin position="161"/>
        <end position="180"/>
    </location>
</feature>
<gene>
    <name evidence="2" type="ORF">PTTW11_11251</name>
</gene>
<feature type="compositionally biased region" description="Polar residues" evidence="1">
    <location>
        <begin position="530"/>
        <end position="539"/>
    </location>
</feature>
<feature type="compositionally biased region" description="Low complexity" evidence="1">
    <location>
        <begin position="429"/>
        <end position="444"/>
    </location>
</feature>
<feature type="region of interest" description="Disordered" evidence="1">
    <location>
        <begin position="750"/>
        <end position="800"/>
    </location>
</feature>
<feature type="compositionally biased region" description="Polar residues" evidence="1">
    <location>
        <begin position="390"/>
        <end position="428"/>
    </location>
</feature>
<dbReference type="SUPFAM" id="SSF50729">
    <property type="entry name" value="PH domain-like"/>
    <property type="match status" value="1"/>
</dbReference>
<feature type="region of interest" description="Disordered" evidence="1">
    <location>
        <begin position="934"/>
        <end position="1149"/>
    </location>
</feature>
<reference evidence="2" key="1">
    <citation type="submission" date="2021-02" db="EMBL/GenBank/DDBJ databases">
        <authorList>
            <person name="Syme A R."/>
            <person name="Syme A R."/>
            <person name="Moolhuijzen P."/>
        </authorList>
    </citation>
    <scope>NUCLEOTIDE SEQUENCE</scope>
    <source>
        <strain evidence="2">W1-1</strain>
    </source>
</reference>
<feature type="region of interest" description="Disordered" evidence="1">
    <location>
        <begin position="185"/>
        <end position="208"/>
    </location>
</feature>
<feature type="region of interest" description="Disordered" evidence="1">
    <location>
        <begin position="1163"/>
        <end position="1215"/>
    </location>
</feature>
<feature type="compositionally biased region" description="Polar residues" evidence="1">
    <location>
        <begin position="617"/>
        <end position="626"/>
    </location>
</feature>
<accession>A0A6S6WR64</accession>
<feature type="region of interest" description="Disordered" evidence="1">
    <location>
        <begin position="1"/>
        <end position="61"/>
    </location>
</feature>
<dbReference type="Proteomes" id="UP000472372">
    <property type="component" value="Chromosome 12"/>
</dbReference>
<evidence type="ECO:0000313" key="2">
    <source>
        <dbReference type="EMBL" id="CAE7219990.1"/>
    </source>
</evidence>
<protein>
    <submittedName>
        <fullName evidence="2">Uncharacterized protein</fullName>
    </submittedName>
</protein>
<feature type="compositionally biased region" description="Polar residues" evidence="1">
    <location>
        <begin position="1119"/>
        <end position="1133"/>
    </location>
</feature>
<dbReference type="EMBL" id="HG992988">
    <property type="protein sequence ID" value="CAE7219990.1"/>
    <property type="molecule type" value="Genomic_DNA"/>
</dbReference>
<sequence>MSSNKRGNIFGQGRPEQPYDERDEPADVPQKATAAQLAARKIKTAKARRPAGASSNLAQSANFGAQQSNNFNFGASAPAPASNGANGFGGFGASSAFGGSTTTSFPPAQPVAPSNTFSNSSFPAFGASNESSAFQPPSSSAFNFTAGAATPISNPFANASSAPATNGSTPAPAFGGSSIFNSAPSQSNPFGGLSQTNTTSSASSGGMFGTSSAAPGGMFGASSAAPSGNTIFGASSAAPSGGSMFGTSSATTSGGMFGAASGAPSGGMFGTSSAAPSGSMFGTTSGAPNATSTPAPAATPFTFGAASTSAQNTESTPATSGFFGKPAQSPAPAAANNIFSGFGAGTPQSETPKAPAAPQNMFAGFGSNAQKSESSTETPKQGKLFGEISTGAQGTSNGTSTAPAPSMFNFTASTPKADNATSTPSSSNPFASLPTPATPSTPFSGFGATSSTPQAQEKAPATSTNLFGSLKTPKASDSTEMPKSNPFGGLAQPSSTPAASNSSFSLFGTTQDKQDAGAATAKAPEAPKSTLFQPFSTPQPAKKAEAEKSQGGLFSAAQPKTSSGMFSQSFQPETNNASDLFKKPQSGFPSFTPTTTSSTEAPKAAAAPTPASKDSTNPFASLSTPSADRPNLFGTPKEPAQASPAPAMPNLTGDAATSNGESQTPEMPKVPKVHVPKEWAIPGAVRVQSSDALLKQISDLTAQLHVLNEKYRQQLSILPPTADWSSVSLWHYQHATDIKKKIDNAKKQRAVARGVTGYESSLSTKRKVDAESPEIRDSSPTKRAREAPASPTPQKSNPTATATANMFAKAIGNKPSTPAAQSSTSLFAPKPNEKPTAEPASTASGGNAFGFTPSAPATDGDKTPAASSGFKPSFGGDSSSKSDSTGFKPNFGSGSTSASGSSGFKPSFGAPPASGGGFMAQFQKTAKTYEQLAAERKKKAMDEDYDSDDETKEEWSARYDKAEAERLAEEKKKIAAAPTFTVPEATAPSAAKPATPAPGSTSPKSNPFSGLLKPASGTSTPGLSTPKAASPAPSTGSQSIFKAPSSSQTPTPNIFGHLSPAPSSNHQDESDEDDNEDAGSAEPATPPKAKFGESETESEDTQELKQDAAPKGSLLSRITRGTDSGSEKGSTGSTPLFGNTNGTTTPTNKPFTFFNFDAASKTAPPKSDTFGGDQTFKAGTPIKFGQAPATEKKGGLPQFSFSPSTPSPAEFSTTPAKAPPSIFNFSSANSVTSSVFSSRAGTPLSEAGETSAASAAEDEEEGDKQEQIDLSQLTEEETKAFDIVFHTEVALAKHQVNNAWTNIARGPMWILKDKETGKCCVRVRLASGATPLNYQILPSLPATVTGASKKMVMATRPAKEGGLQSLLFAVKTPEIAAELAAKYTESLP</sequence>
<feature type="compositionally biased region" description="Acidic residues" evidence="1">
    <location>
        <begin position="943"/>
        <end position="952"/>
    </location>
</feature>